<dbReference type="Proteomes" id="UP000268093">
    <property type="component" value="Unassembled WGS sequence"/>
</dbReference>
<reference evidence="1 2" key="1">
    <citation type="journal article" date="2018" name="New Phytol.">
        <title>Phylogenomics of Endogonaceae and evolution of mycorrhizas within Mucoromycota.</title>
        <authorList>
            <person name="Chang Y."/>
            <person name="Desiro A."/>
            <person name="Na H."/>
            <person name="Sandor L."/>
            <person name="Lipzen A."/>
            <person name="Clum A."/>
            <person name="Barry K."/>
            <person name="Grigoriev I.V."/>
            <person name="Martin F.M."/>
            <person name="Stajich J.E."/>
            <person name="Smith M.E."/>
            <person name="Bonito G."/>
            <person name="Spatafora J.W."/>
        </authorList>
    </citation>
    <scope>NUCLEOTIDE SEQUENCE [LARGE SCALE GENOMIC DNA]</scope>
    <source>
        <strain evidence="1 2">GMNB39</strain>
    </source>
</reference>
<protein>
    <submittedName>
        <fullName evidence="1">Uncharacterized protein</fullName>
    </submittedName>
</protein>
<name>A0A433DKU3_9FUNG</name>
<organism evidence="1 2">
    <name type="scientific">Jimgerdemannia flammicorona</name>
    <dbReference type="NCBI Taxonomy" id="994334"/>
    <lineage>
        <taxon>Eukaryota</taxon>
        <taxon>Fungi</taxon>
        <taxon>Fungi incertae sedis</taxon>
        <taxon>Mucoromycota</taxon>
        <taxon>Mucoromycotina</taxon>
        <taxon>Endogonomycetes</taxon>
        <taxon>Endogonales</taxon>
        <taxon>Endogonaceae</taxon>
        <taxon>Jimgerdemannia</taxon>
    </lineage>
</organism>
<evidence type="ECO:0000313" key="2">
    <source>
        <dbReference type="Proteomes" id="UP000268093"/>
    </source>
</evidence>
<dbReference type="EMBL" id="RBNI01000729">
    <property type="protein sequence ID" value="RUP51425.1"/>
    <property type="molecule type" value="Genomic_DNA"/>
</dbReference>
<comment type="caution">
    <text evidence="1">The sequence shown here is derived from an EMBL/GenBank/DDBJ whole genome shotgun (WGS) entry which is preliminary data.</text>
</comment>
<proteinExistence type="predicted"/>
<accession>A0A433DKU3</accession>
<evidence type="ECO:0000313" key="1">
    <source>
        <dbReference type="EMBL" id="RUP51425.1"/>
    </source>
</evidence>
<dbReference type="AlphaFoldDB" id="A0A433DKU3"/>
<keyword evidence="2" id="KW-1185">Reference proteome</keyword>
<gene>
    <name evidence="1" type="ORF">BC936DRAFT_148184</name>
</gene>
<sequence length="200" mass="22308">MTNAVWISYEVLCRFDKSGRVMNHLDKSAIAANIHLRFQPPGLSMPFRPNIFDAVIIVTLAADDEYWLIWIAESLWVNLDELLETNALETPDKGIDSNPAAVPHTSVLDFHTLEPIRLVDQAPIQGDITTSIPHTDAASLTEALNTLQGYLDSPDLARLECELGGLGMTHFDLYARGLEPFSPVIQDPKPTRADECWIDR</sequence>